<keyword evidence="7" id="KW-1185">Reference proteome</keyword>
<feature type="transmembrane region" description="Helical" evidence="5">
    <location>
        <begin position="12"/>
        <end position="32"/>
    </location>
</feature>
<evidence type="ECO:0000256" key="4">
    <source>
        <dbReference type="ARBA" id="ARBA00023136"/>
    </source>
</evidence>
<sequence length="76" mass="7815">MNSKPPSRPKPVPFIATGAIIGFIVFGIISLVGPNTDEGYNITYDAGAALGYMSVVGLFVGGLVGAVVAALLTYRK</sequence>
<reference evidence="6 7" key="1">
    <citation type="submission" date="2024-02" db="EMBL/GenBank/DDBJ databases">
        <title>Janibacter sp. nov., isolated from gut of marine sandworm.</title>
        <authorList>
            <person name="Kim B."/>
            <person name="Jun M.O."/>
            <person name="Shin N.-R."/>
        </authorList>
    </citation>
    <scope>NUCLEOTIDE SEQUENCE [LARGE SCALE GENOMIC DNA]</scope>
    <source>
        <strain evidence="6 7">A1S7</strain>
    </source>
</reference>
<proteinExistence type="predicted"/>
<dbReference type="Proteomes" id="UP001382727">
    <property type="component" value="Chromosome"/>
</dbReference>
<evidence type="ECO:0000313" key="7">
    <source>
        <dbReference type="Proteomes" id="UP001382727"/>
    </source>
</evidence>
<organism evidence="6 7">
    <name type="scientific">Janibacter alittae</name>
    <dbReference type="NCBI Taxonomy" id="3115209"/>
    <lineage>
        <taxon>Bacteria</taxon>
        <taxon>Bacillati</taxon>
        <taxon>Actinomycetota</taxon>
        <taxon>Actinomycetes</taxon>
        <taxon>Micrococcales</taxon>
        <taxon>Intrasporangiaceae</taxon>
        <taxon>Janibacter</taxon>
    </lineage>
</organism>
<comment type="subcellular location">
    <subcellularLocation>
        <location evidence="1">Membrane</location>
        <topology evidence="1">Multi-pass membrane protein</topology>
    </subcellularLocation>
</comment>
<evidence type="ECO:0000256" key="2">
    <source>
        <dbReference type="ARBA" id="ARBA00022692"/>
    </source>
</evidence>
<evidence type="ECO:0000256" key="1">
    <source>
        <dbReference type="ARBA" id="ARBA00004141"/>
    </source>
</evidence>
<protein>
    <submittedName>
        <fullName evidence="6">Uncharacterized protein</fullName>
    </submittedName>
</protein>
<dbReference type="Gene3D" id="1.20.1080.10">
    <property type="entry name" value="Glycerol uptake facilitator protein"/>
    <property type="match status" value="1"/>
</dbReference>
<keyword evidence="4 5" id="KW-0472">Membrane</keyword>
<feature type="transmembrane region" description="Helical" evidence="5">
    <location>
        <begin position="52"/>
        <end position="74"/>
    </location>
</feature>
<accession>A0ABZ2MHX3</accession>
<evidence type="ECO:0000313" key="6">
    <source>
        <dbReference type="EMBL" id="WXB76656.1"/>
    </source>
</evidence>
<dbReference type="EMBL" id="CP144913">
    <property type="protein sequence ID" value="WXB76656.1"/>
    <property type="molecule type" value="Genomic_DNA"/>
</dbReference>
<dbReference type="InterPro" id="IPR023271">
    <property type="entry name" value="Aquaporin-like"/>
</dbReference>
<name>A0ABZ2MHX3_9MICO</name>
<evidence type="ECO:0000256" key="3">
    <source>
        <dbReference type="ARBA" id="ARBA00022989"/>
    </source>
</evidence>
<evidence type="ECO:0000256" key="5">
    <source>
        <dbReference type="SAM" id="Phobius"/>
    </source>
</evidence>
<keyword evidence="2 5" id="KW-0812">Transmembrane</keyword>
<dbReference type="RefSeq" id="WP_338749845.1">
    <property type="nucleotide sequence ID" value="NZ_CP144913.1"/>
</dbReference>
<keyword evidence="3 5" id="KW-1133">Transmembrane helix</keyword>
<gene>
    <name evidence="6" type="ORF">V1351_00945</name>
</gene>